<keyword evidence="2" id="KW-1185">Reference proteome</keyword>
<evidence type="ECO:0000313" key="1">
    <source>
        <dbReference type="EMBL" id="CAG8777484.1"/>
    </source>
</evidence>
<dbReference type="AlphaFoldDB" id="A0A9N9P098"/>
<gene>
    <name evidence="1" type="ORF">DERYTH_LOCUS19288</name>
</gene>
<dbReference type="Proteomes" id="UP000789405">
    <property type="component" value="Unassembled WGS sequence"/>
</dbReference>
<sequence length="40" mass="4433">GFISSLSSDNAIYWFNSDNSEAVELESSLLGTSWCKNCEK</sequence>
<comment type="caution">
    <text evidence="1">The sequence shown here is derived from an EMBL/GenBank/DDBJ whole genome shotgun (WGS) entry which is preliminary data.</text>
</comment>
<proteinExistence type="predicted"/>
<organism evidence="1 2">
    <name type="scientific">Dentiscutata erythropus</name>
    <dbReference type="NCBI Taxonomy" id="1348616"/>
    <lineage>
        <taxon>Eukaryota</taxon>
        <taxon>Fungi</taxon>
        <taxon>Fungi incertae sedis</taxon>
        <taxon>Mucoromycota</taxon>
        <taxon>Glomeromycotina</taxon>
        <taxon>Glomeromycetes</taxon>
        <taxon>Diversisporales</taxon>
        <taxon>Gigasporaceae</taxon>
        <taxon>Dentiscutata</taxon>
    </lineage>
</organism>
<dbReference type="EMBL" id="CAJVPY010020899">
    <property type="protein sequence ID" value="CAG8777484.1"/>
    <property type="molecule type" value="Genomic_DNA"/>
</dbReference>
<protein>
    <submittedName>
        <fullName evidence="1">9099_t:CDS:1</fullName>
    </submittedName>
</protein>
<reference evidence="1" key="1">
    <citation type="submission" date="2021-06" db="EMBL/GenBank/DDBJ databases">
        <authorList>
            <person name="Kallberg Y."/>
            <person name="Tangrot J."/>
            <person name="Rosling A."/>
        </authorList>
    </citation>
    <scope>NUCLEOTIDE SEQUENCE</scope>
    <source>
        <strain evidence="1">MA453B</strain>
    </source>
</reference>
<evidence type="ECO:0000313" key="2">
    <source>
        <dbReference type="Proteomes" id="UP000789405"/>
    </source>
</evidence>
<feature type="non-terminal residue" evidence="1">
    <location>
        <position position="1"/>
    </location>
</feature>
<name>A0A9N9P098_9GLOM</name>
<accession>A0A9N9P098</accession>